<dbReference type="Pfam" id="PF14441">
    <property type="entry name" value="OTT_1508_deam"/>
    <property type="match status" value="1"/>
</dbReference>
<proteinExistence type="predicted"/>
<keyword evidence="2" id="KW-1185">Reference proteome</keyword>
<evidence type="ECO:0000313" key="1">
    <source>
        <dbReference type="EMBL" id="KAK7448450.1"/>
    </source>
</evidence>
<evidence type="ECO:0000313" key="2">
    <source>
        <dbReference type="Proteomes" id="UP001498398"/>
    </source>
</evidence>
<name>A0ABR1J4Y4_9AGAR</name>
<dbReference type="Proteomes" id="UP001498398">
    <property type="component" value="Unassembled WGS sequence"/>
</dbReference>
<reference evidence="1 2" key="1">
    <citation type="submission" date="2024-01" db="EMBL/GenBank/DDBJ databases">
        <title>A draft genome for the cacao thread blight pathogen Marasmiellus scandens.</title>
        <authorList>
            <person name="Baruah I.K."/>
            <person name="Leung J."/>
            <person name="Bukari Y."/>
            <person name="Amoako-Attah I."/>
            <person name="Meinhardt L.W."/>
            <person name="Bailey B.A."/>
            <person name="Cohen S.P."/>
        </authorList>
    </citation>
    <scope>NUCLEOTIDE SEQUENCE [LARGE SCALE GENOMIC DNA]</scope>
    <source>
        <strain evidence="1 2">GH-19</strain>
    </source>
</reference>
<gene>
    <name evidence="1" type="ORF">VKT23_013712</name>
</gene>
<sequence>MMSLVVASIRLVNLAQSKRLNDIIRGDLNVQAMPHLPVASYSCQLTFQAFLTAVDNALDAAPPTARIDPRVASKFAQKLHYDHLIKCGEDQVERATPSVHAEVALATWLCREKLEAYPYIGVSKLSCGACHQYLRAINADMHLPGFLTGGTDGKYYHSWVCPPETSVDVRNRLVKYLQEVLVKNLVHFANWQQFAKRQSDSSVGSGEDIGSDAVERRYADWVLEDLQSFAG</sequence>
<dbReference type="InterPro" id="IPR027796">
    <property type="entry name" value="OTT_1508_deam-like"/>
</dbReference>
<accession>A0ABR1J4Y4</accession>
<protein>
    <submittedName>
        <fullName evidence="1">Uncharacterized protein</fullName>
    </submittedName>
</protein>
<comment type="caution">
    <text evidence="1">The sequence shown here is derived from an EMBL/GenBank/DDBJ whole genome shotgun (WGS) entry which is preliminary data.</text>
</comment>
<dbReference type="EMBL" id="JBANRG010000038">
    <property type="protein sequence ID" value="KAK7448450.1"/>
    <property type="molecule type" value="Genomic_DNA"/>
</dbReference>
<organism evidence="1 2">
    <name type="scientific">Marasmiellus scandens</name>
    <dbReference type="NCBI Taxonomy" id="2682957"/>
    <lineage>
        <taxon>Eukaryota</taxon>
        <taxon>Fungi</taxon>
        <taxon>Dikarya</taxon>
        <taxon>Basidiomycota</taxon>
        <taxon>Agaricomycotina</taxon>
        <taxon>Agaricomycetes</taxon>
        <taxon>Agaricomycetidae</taxon>
        <taxon>Agaricales</taxon>
        <taxon>Marasmiineae</taxon>
        <taxon>Omphalotaceae</taxon>
        <taxon>Marasmiellus</taxon>
    </lineage>
</organism>